<dbReference type="Pfam" id="PF01663">
    <property type="entry name" value="Phosphodiest"/>
    <property type="match status" value="1"/>
</dbReference>
<evidence type="ECO:0000256" key="5">
    <source>
        <dbReference type="ARBA" id="ARBA00022502"/>
    </source>
</evidence>
<organism evidence="16 17">
    <name type="scientific">Friedmanniomyces endolithicus</name>
    <dbReference type="NCBI Taxonomy" id="329885"/>
    <lineage>
        <taxon>Eukaryota</taxon>
        <taxon>Fungi</taxon>
        <taxon>Dikarya</taxon>
        <taxon>Ascomycota</taxon>
        <taxon>Pezizomycotina</taxon>
        <taxon>Dothideomycetes</taxon>
        <taxon>Dothideomycetidae</taxon>
        <taxon>Mycosphaerellales</taxon>
        <taxon>Teratosphaeriaceae</taxon>
        <taxon>Friedmanniomyces</taxon>
    </lineage>
</organism>
<keyword evidence="11" id="KW-0325">Glycoprotein</keyword>
<keyword evidence="7 14" id="KW-0812">Transmembrane</keyword>
<feature type="transmembrane region" description="Helical" evidence="14">
    <location>
        <begin position="399"/>
        <end position="417"/>
    </location>
</feature>
<feature type="transmembrane region" description="Helical" evidence="14">
    <location>
        <begin position="477"/>
        <end position="496"/>
    </location>
</feature>
<evidence type="ECO:0000313" key="16">
    <source>
        <dbReference type="EMBL" id="TKA39737.1"/>
    </source>
</evidence>
<sequence length="1253" mass="137747">MFSTGAIPGRVTDDTYGAEFEDFSKDATDLDYWVFDKVKQLFKDAESDADLNARLREDKVVFFLHLLGLDTTGHSYRPYSREYLHNIKIVDEGVKEITKLIDDFYNDGETAYVFTADHGMSDWGSHGDGHPDNTRTPLIAWGAGVAKPSTVASGIAPGPEDGFSHDWHLDHVQRHDVAQADVATLMAYLAGLEFPVNSVGELPLSYLTASEGEKANAMLVNAREILEMYHVKEEDKSATVLRYVPYGPFAGVNRTTNERLTHIETVIGSGQYQQAIEASDELIQLGLQGLRYLQTYDWLFLRTLITAGYLGWIAFAFTTAVDAYVLDGKYDAERTVASIAAFASMLVALYGFLFAQMSPLTYYLYSFFPVMFWEEVFVRRKALLAGRNKLFAKFSRPDMLKLALNFAGYIAILEVMVQSYYHRSIYTVCYFLATAWPAFYGTGFLRENALLCATWALGCISMGVFTLLPAIKVESATMILVGGSLILAVGVLYIALEKTLLVSTALPGMDRKDLGAMKADGISRGILGVQVGLIALAMLVTRSSVASLQAKQGLPLGTQMVGWLTLAQDAPASMELPPFQSLPSPTRQPTQVSPVEITATSATTVSKAQLLNTTAQSSTQPAPLKSALKVSSVLTQPPVPIPVSATEDQISVFTLSDTIPSDQASTPTYRRRRSKVQRLNTQDTKMSLLSRVSTSQSYADTKPIRDEVQGYPVLIQIFILFFLILWALPMVLVAGMLYVFYTLPRRWFRRQSRMDRGRLPPKDADYRRASVAEAAMVKPEEARGLREIPPAETGISLRTKPPWRFLSKVRAVEPGTASIPAIEQPDEHRPRTTSSRLSASGASSRPANEGKIVSRPMWSPRASSKESVAGTVAGSGWRTATPPPAQSRLRGAASQEVPASTTQVTEKSKLRRSWSTETINGDRAPGPKELEDLHNRFHTTQKPTSIRSRASSRSSSGSRPIVVARDFAIASLLVPFLHALQPRDHYLHRLVVIFLALGPMFIILTISYEGLFYLAIAITLISWVRLEHRIHQRFSPASSPPSTHSSLDLTTPLAPALSAARDREQALETGDYRSLTLSDARICLFFLFFLQSAFFSTGNIASISSFSLDAVYRLLPIFDPFSQGALLLLKILAPFALVSANLGILTRRLKLRGGSLFAVVMGIGDYLTLRFFWEVKDEGSWLDIGESITCFVIASMLCVFVAALEALSEVFIRGVEFADDGAGRRKEVVSGNGAMNGGLKSDSGGDNAMATSR</sequence>
<protein>
    <recommendedName>
        <fullName evidence="4">GPI ethanolamine phosphate transferase 1</fullName>
    </recommendedName>
</protein>
<keyword evidence="8" id="KW-0256">Endoplasmic reticulum</keyword>
<evidence type="ECO:0000256" key="6">
    <source>
        <dbReference type="ARBA" id="ARBA00022679"/>
    </source>
</evidence>
<dbReference type="GO" id="GO:0051377">
    <property type="term" value="F:mannose-ethanolamine phosphotransferase activity"/>
    <property type="evidence" value="ECO:0007669"/>
    <property type="project" value="InterPro"/>
</dbReference>
<dbReference type="PANTHER" id="PTHR12250:SF0">
    <property type="entry name" value="GPI ETHANOLAMINE PHOSPHATE TRANSFERASE 1"/>
    <property type="match status" value="1"/>
</dbReference>
<evidence type="ECO:0000256" key="13">
    <source>
        <dbReference type="SAM" id="MobiDB-lite"/>
    </source>
</evidence>
<feature type="transmembrane region" description="Helical" evidence="14">
    <location>
        <begin position="1124"/>
        <end position="1144"/>
    </location>
</feature>
<feature type="transmembrane region" description="Helical" evidence="14">
    <location>
        <begin position="521"/>
        <end position="540"/>
    </location>
</feature>
<dbReference type="AlphaFoldDB" id="A0A4U0UUP0"/>
<feature type="domain" description="GPI ethanolamine phosphate transferase 1 C-terminal" evidence="15">
    <location>
        <begin position="968"/>
        <end position="1180"/>
    </location>
</feature>
<dbReference type="CDD" id="cd16020">
    <property type="entry name" value="GPI_EPT_1"/>
    <property type="match status" value="1"/>
</dbReference>
<dbReference type="OrthoDB" id="3882531at2759"/>
<feature type="transmembrane region" description="Helical" evidence="14">
    <location>
        <begin position="1185"/>
        <end position="1204"/>
    </location>
</feature>
<feature type="region of interest" description="Disordered" evidence="13">
    <location>
        <begin position="1233"/>
        <end position="1253"/>
    </location>
</feature>
<evidence type="ECO:0000256" key="9">
    <source>
        <dbReference type="ARBA" id="ARBA00022989"/>
    </source>
</evidence>
<evidence type="ECO:0000256" key="3">
    <source>
        <dbReference type="ARBA" id="ARBA00008400"/>
    </source>
</evidence>
<feature type="compositionally biased region" description="Basic and acidic residues" evidence="13">
    <location>
        <begin position="925"/>
        <end position="935"/>
    </location>
</feature>
<gene>
    <name evidence="16" type="ORF">B0A54_08374</name>
</gene>
<dbReference type="InterPro" id="IPR017850">
    <property type="entry name" value="Alkaline_phosphatase_core_sf"/>
</dbReference>
<dbReference type="SUPFAM" id="SSF53649">
    <property type="entry name" value="Alkaline phosphatase-like"/>
    <property type="match status" value="1"/>
</dbReference>
<feature type="transmembrane region" description="Helical" evidence="14">
    <location>
        <begin position="1156"/>
        <end position="1173"/>
    </location>
</feature>
<feature type="transmembrane region" description="Helical" evidence="14">
    <location>
        <begin position="449"/>
        <end position="471"/>
    </location>
</feature>
<feature type="compositionally biased region" description="Low complexity" evidence="13">
    <location>
        <begin position="832"/>
        <end position="845"/>
    </location>
</feature>
<keyword evidence="9 14" id="KW-1133">Transmembrane helix</keyword>
<accession>A0A4U0UUP0</accession>
<feature type="transmembrane region" description="Helical" evidence="14">
    <location>
        <begin position="986"/>
        <end position="1004"/>
    </location>
</feature>
<feature type="transmembrane region" description="Helical" evidence="14">
    <location>
        <begin position="336"/>
        <end position="354"/>
    </location>
</feature>
<feature type="transmembrane region" description="Helical" evidence="14">
    <location>
        <begin position="1082"/>
        <end position="1104"/>
    </location>
</feature>
<feature type="domain" description="GPI ethanolamine phosphate transferase 1 C-terminal" evidence="15">
    <location>
        <begin position="288"/>
        <end position="567"/>
    </location>
</feature>
<comment type="pathway">
    <text evidence="2">Glycolipid biosynthesis; glycosylphosphatidylinositol-anchor biosynthesis.</text>
</comment>
<dbReference type="PANTHER" id="PTHR12250">
    <property type="entry name" value="PHOSPHATIDYLINOSITOL GLYCAN, CLASS N"/>
    <property type="match status" value="1"/>
</dbReference>
<evidence type="ECO:0000256" key="8">
    <source>
        <dbReference type="ARBA" id="ARBA00022824"/>
    </source>
</evidence>
<comment type="caution">
    <text evidence="16">The sequence shown here is derived from an EMBL/GenBank/DDBJ whole genome shotgun (WGS) entry which is preliminary data.</text>
</comment>
<evidence type="ECO:0000256" key="14">
    <source>
        <dbReference type="SAM" id="Phobius"/>
    </source>
</evidence>
<feature type="region of interest" description="Disordered" evidence="13">
    <location>
        <begin position="816"/>
        <end position="957"/>
    </location>
</feature>
<keyword evidence="6" id="KW-0808">Transferase</keyword>
<evidence type="ECO:0000256" key="7">
    <source>
        <dbReference type="ARBA" id="ARBA00022692"/>
    </source>
</evidence>
<feature type="transmembrane region" description="Helical" evidence="14">
    <location>
        <begin position="298"/>
        <end position="324"/>
    </location>
</feature>
<dbReference type="Proteomes" id="UP000310066">
    <property type="component" value="Unassembled WGS sequence"/>
</dbReference>
<dbReference type="Pfam" id="PF04987">
    <property type="entry name" value="PigN"/>
    <property type="match status" value="2"/>
</dbReference>
<evidence type="ECO:0000256" key="1">
    <source>
        <dbReference type="ARBA" id="ARBA00004477"/>
    </source>
</evidence>
<dbReference type="InterPro" id="IPR007070">
    <property type="entry name" value="GPI_EtnP_transferase_1"/>
</dbReference>
<feature type="transmembrane region" description="Helical" evidence="14">
    <location>
        <begin position="423"/>
        <end position="442"/>
    </location>
</feature>
<comment type="function">
    <text evidence="12">Ethanolamine phosphate transferase involved in glycosylphosphatidylinositol-anchor biosynthesis. Transfers ethanolamine phosphate to the first alpha-1,4-linked mannose of the glycosylphosphatidylinositol precursor of GPI-anchor.</text>
</comment>
<dbReference type="InterPro" id="IPR017852">
    <property type="entry name" value="GPI_EtnP_transferase_1_C"/>
</dbReference>
<dbReference type="UniPathway" id="UPA00196"/>
<dbReference type="EMBL" id="NAJP01000037">
    <property type="protein sequence ID" value="TKA39737.1"/>
    <property type="molecule type" value="Genomic_DNA"/>
</dbReference>
<dbReference type="STRING" id="329885.A0A4U0UUP0"/>
<keyword evidence="10 14" id="KW-0472">Membrane</keyword>
<evidence type="ECO:0000256" key="4">
    <source>
        <dbReference type="ARBA" id="ARBA00020831"/>
    </source>
</evidence>
<dbReference type="GO" id="GO:0005789">
    <property type="term" value="C:endoplasmic reticulum membrane"/>
    <property type="evidence" value="ECO:0007669"/>
    <property type="project" value="UniProtKB-SubCell"/>
</dbReference>
<reference evidence="16 17" key="1">
    <citation type="submission" date="2017-03" db="EMBL/GenBank/DDBJ databases">
        <title>Genomes of endolithic fungi from Antarctica.</title>
        <authorList>
            <person name="Coleine C."/>
            <person name="Masonjones S."/>
            <person name="Stajich J.E."/>
        </authorList>
    </citation>
    <scope>NUCLEOTIDE SEQUENCE [LARGE SCALE GENOMIC DNA]</scope>
    <source>
        <strain evidence="16 17">CCFEE 5311</strain>
    </source>
</reference>
<dbReference type="Gene3D" id="3.40.720.10">
    <property type="entry name" value="Alkaline Phosphatase, subunit A"/>
    <property type="match status" value="1"/>
</dbReference>
<feature type="compositionally biased region" description="Low complexity" evidence="13">
    <location>
        <begin position="945"/>
        <end position="957"/>
    </location>
</feature>
<evidence type="ECO:0000256" key="10">
    <source>
        <dbReference type="ARBA" id="ARBA00023136"/>
    </source>
</evidence>
<evidence type="ECO:0000256" key="12">
    <source>
        <dbReference type="ARBA" id="ARBA00024850"/>
    </source>
</evidence>
<evidence type="ECO:0000313" key="17">
    <source>
        <dbReference type="Proteomes" id="UP000310066"/>
    </source>
</evidence>
<evidence type="ECO:0000256" key="11">
    <source>
        <dbReference type="ARBA" id="ARBA00023180"/>
    </source>
</evidence>
<keyword evidence="5" id="KW-0337">GPI-anchor biosynthesis</keyword>
<comment type="subcellular location">
    <subcellularLocation>
        <location evidence="1">Endoplasmic reticulum membrane</location>
        <topology evidence="1">Multi-pass membrane protein</topology>
    </subcellularLocation>
</comment>
<evidence type="ECO:0000259" key="15">
    <source>
        <dbReference type="Pfam" id="PF04987"/>
    </source>
</evidence>
<comment type="similarity">
    <text evidence="3">Belongs to the PIGG/PIGN/PIGO family. PIGN subfamily.</text>
</comment>
<feature type="transmembrane region" description="Helical" evidence="14">
    <location>
        <begin position="713"/>
        <end position="741"/>
    </location>
</feature>
<proteinExistence type="inferred from homology"/>
<dbReference type="FunFam" id="3.40.720.10:FF:000074">
    <property type="entry name" value="GPI ethanolamine phosphate transferase 1"/>
    <property type="match status" value="1"/>
</dbReference>
<name>A0A4U0UUP0_9PEZI</name>
<dbReference type="InterPro" id="IPR037671">
    <property type="entry name" value="PIGN_N"/>
</dbReference>
<evidence type="ECO:0000256" key="2">
    <source>
        <dbReference type="ARBA" id="ARBA00004687"/>
    </source>
</evidence>
<dbReference type="InterPro" id="IPR002591">
    <property type="entry name" value="Phosphodiest/P_Trfase"/>
</dbReference>
<dbReference type="GO" id="GO:0006506">
    <property type="term" value="P:GPI anchor biosynthetic process"/>
    <property type="evidence" value="ECO:0007669"/>
    <property type="project" value="UniProtKB-UniPathway"/>
</dbReference>